<feature type="domain" description="Prepilin peptidase A24 N-terminal" evidence="9">
    <location>
        <begin position="6"/>
        <end position="88"/>
    </location>
</feature>
<evidence type="ECO:0000256" key="1">
    <source>
        <dbReference type="ARBA" id="ARBA00004651"/>
    </source>
</evidence>
<proteinExistence type="inferred from homology"/>
<dbReference type="InterPro" id="IPR000045">
    <property type="entry name" value="Prepilin_IV_endopep_pep"/>
</dbReference>
<accession>A0A1C9LU99</accession>
<keyword evidence="6 7" id="KW-0472">Membrane</keyword>
<evidence type="ECO:0000256" key="2">
    <source>
        <dbReference type="ARBA" id="ARBA00005801"/>
    </source>
</evidence>
<comment type="similarity">
    <text evidence="2">Belongs to the peptidase A24 family.</text>
</comment>
<protein>
    <recommendedName>
        <fullName evidence="11">Prepilin peptidase</fullName>
    </recommendedName>
</protein>
<evidence type="ECO:0000313" key="10">
    <source>
        <dbReference type="EMBL" id="AOQ25878.1"/>
    </source>
</evidence>
<feature type="transmembrane region" description="Helical" evidence="7">
    <location>
        <begin position="212"/>
        <end position="230"/>
    </location>
</feature>
<dbReference type="AlphaFoldDB" id="A0A1C9LU99"/>
<dbReference type="Gene3D" id="1.20.120.1220">
    <property type="match status" value="1"/>
</dbReference>
<dbReference type="InterPro" id="IPR050882">
    <property type="entry name" value="Prepilin_peptidase/N-MTase"/>
</dbReference>
<keyword evidence="4 7" id="KW-0812">Transmembrane</keyword>
<evidence type="ECO:0000256" key="3">
    <source>
        <dbReference type="ARBA" id="ARBA00022475"/>
    </source>
</evidence>
<comment type="subcellular location">
    <subcellularLocation>
        <location evidence="1">Cell membrane</location>
        <topology evidence="1">Multi-pass membrane protein</topology>
    </subcellularLocation>
</comment>
<dbReference type="Pfam" id="PF01478">
    <property type="entry name" value="Peptidase_A24"/>
    <property type="match status" value="1"/>
</dbReference>
<dbReference type="GO" id="GO:0004190">
    <property type="term" value="F:aspartic-type endopeptidase activity"/>
    <property type="evidence" value="ECO:0007669"/>
    <property type="project" value="InterPro"/>
</dbReference>
<feature type="transmembrane region" description="Helical" evidence="7">
    <location>
        <begin position="95"/>
        <end position="112"/>
    </location>
</feature>
<evidence type="ECO:0000256" key="4">
    <source>
        <dbReference type="ARBA" id="ARBA00022692"/>
    </source>
</evidence>
<evidence type="ECO:0000259" key="9">
    <source>
        <dbReference type="Pfam" id="PF06750"/>
    </source>
</evidence>
<dbReference type="GO" id="GO:0005886">
    <property type="term" value="C:plasma membrane"/>
    <property type="evidence" value="ECO:0007669"/>
    <property type="project" value="UniProtKB-SubCell"/>
</dbReference>
<keyword evidence="3" id="KW-1003">Cell membrane</keyword>
<feature type="transmembrane region" description="Helical" evidence="7">
    <location>
        <begin position="124"/>
        <end position="154"/>
    </location>
</feature>
<dbReference type="Pfam" id="PF06750">
    <property type="entry name" value="A24_N_bact"/>
    <property type="match status" value="1"/>
</dbReference>
<sequence>MFKMFIFGAIVASYMYQLTGVKKVNFYLLTKQSVCESCYTILKPIDLIPVVSYVALRGKCRYCKKRIPISLLICEVLFGILFLIPILSFVQLNPLLYYFSIIFLIPLSIYDFHHFVIPNHMLIIMLVCSIYLFGITVEHFFYALFIILILHVLYFVSKGGLGYGDIKLFSLLSLILPVSHFILCFMFTFIFAGILTTLYVCITRNKIQKVPLVPFMTLAVIFVQLFQTQLNDYFLGGYYGY</sequence>
<keyword evidence="5 7" id="KW-1133">Transmembrane helix</keyword>
<feature type="transmembrane region" description="Helical" evidence="7">
    <location>
        <begin position="67"/>
        <end position="89"/>
    </location>
</feature>
<organism evidence="10">
    <name type="scientific">Mammaliicoccus sciuri</name>
    <name type="common">Staphylococcus sciuri</name>
    <dbReference type="NCBI Taxonomy" id="1296"/>
    <lineage>
        <taxon>Bacteria</taxon>
        <taxon>Bacillati</taxon>
        <taxon>Bacillota</taxon>
        <taxon>Bacilli</taxon>
        <taxon>Bacillales</taxon>
        <taxon>Staphylococcaceae</taxon>
        <taxon>Mammaliicoccus</taxon>
    </lineage>
</organism>
<name>A0A1C9LU99_MAMSC</name>
<evidence type="ECO:0000256" key="7">
    <source>
        <dbReference type="SAM" id="Phobius"/>
    </source>
</evidence>
<evidence type="ECO:0000256" key="5">
    <source>
        <dbReference type="ARBA" id="ARBA00022989"/>
    </source>
</evidence>
<evidence type="ECO:0008006" key="11">
    <source>
        <dbReference type="Google" id="ProtNLM"/>
    </source>
</evidence>
<dbReference type="RefSeq" id="WP_070368851.1">
    <property type="nucleotide sequence ID" value="NZ_CP070605.1"/>
</dbReference>
<feature type="transmembrane region" description="Helical" evidence="7">
    <location>
        <begin position="174"/>
        <end position="200"/>
    </location>
</feature>
<dbReference type="GO" id="GO:0006465">
    <property type="term" value="P:signal peptide processing"/>
    <property type="evidence" value="ECO:0007669"/>
    <property type="project" value="TreeGrafter"/>
</dbReference>
<feature type="domain" description="Prepilin type IV endopeptidase peptidase" evidence="8">
    <location>
        <begin position="99"/>
        <end position="196"/>
    </location>
</feature>
<dbReference type="InterPro" id="IPR010627">
    <property type="entry name" value="Prepilin_pept_A24_N"/>
</dbReference>
<evidence type="ECO:0000259" key="8">
    <source>
        <dbReference type="Pfam" id="PF01478"/>
    </source>
</evidence>
<evidence type="ECO:0000256" key="6">
    <source>
        <dbReference type="ARBA" id="ARBA00023136"/>
    </source>
</evidence>
<dbReference type="PANTHER" id="PTHR30487:SF0">
    <property type="entry name" value="PREPILIN LEADER PEPTIDASE_N-METHYLTRANSFERASE-RELATED"/>
    <property type="match status" value="1"/>
</dbReference>
<dbReference type="PANTHER" id="PTHR30487">
    <property type="entry name" value="TYPE 4 PREPILIN-LIKE PROTEINS LEADER PEPTIDE-PROCESSING ENZYME"/>
    <property type="match status" value="1"/>
</dbReference>
<reference evidence="10" key="1">
    <citation type="submission" date="2016-06" db="EMBL/GenBank/DDBJ databases">
        <title>Presence of the optrA gene in methicillin-resistant Staphylococcus sciuri of porcine origin.</title>
        <authorList>
            <person name="Fan R."/>
            <person name="Li D."/>
            <person name="Wang Y."/>
            <person name="He T."/>
            <person name="Schwarz S."/>
            <person name="Wu C."/>
        </authorList>
    </citation>
    <scope>NUCLEOTIDE SEQUENCE</scope>
    <source>
        <strain evidence="10">S25-1</strain>
    </source>
</reference>
<dbReference type="EMBL" id="KX447566">
    <property type="protein sequence ID" value="AOQ25878.1"/>
    <property type="molecule type" value="Genomic_DNA"/>
</dbReference>